<evidence type="ECO:0008006" key="6">
    <source>
        <dbReference type="Google" id="ProtNLM"/>
    </source>
</evidence>
<organism evidence="4 5">
    <name type="scientific">Orbilia ellipsospora</name>
    <dbReference type="NCBI Taxonomy" id="2528407"/>
    <lineage>
        <taxon>Eukaryota</taxon>
        <taxon>Fungi</taxon>
        <taxon>Dikarya</taxon>
        <taxon>Ascomycota</taxon>
        <taxon>Pezizomycotina</taxon>
        <taxon>Orbiliomycetes</taxon>
        <taxon>Orbiliales</taxon>
        <taxon>Orbiliaceae</taxon>
        <taxon>Orbilia</taxon>
    </lineage>
</organism>
<dbReference type="CDD" id="cd05188">
    <property type="entry name" value="MDR"/>
    <property type="match status" value="1"/>
</dbReference>
<keyword evidence="5" id="KW-1185">Reference proteome</keyword>
<dbReference type="InterPro" id="IPR050129">
    <property type="entry name" value="Zn_alcohol_dh"/>
</dbReference>
<dbReference type="SUPFAM" id="SSF50129">
    <property type="entry name" value="GroES-like"/>
    <property type="match status" value="1"/>
</dbReference>
<comment type="caution">
    <text evidence="4">The sequence shown here is derived from an EMBL/GenBank/DDBJ whole genome shotgun (WGS) entry which is preliminary data.</text>
</comment>
<evidence type="ECO:0000313" key="5">
    <source>
        <dbReference type="Proteomes" id="UP001365542"/>
    </source>
</evidence>
<dbReference type="EMBL" id="JAVHJO010000018">
    <property type="protein sequence ID" value="KAK6524009.1"/>
    <property type="molecule type" value="Genomic_DNA"/>
</dbReference>
<dbReference type="Pfam" id="PF00107">
    <property type="entry name" value="ADH_zinc_N"/>
    <property type="match status" value="1"/>
</dbReference>
<gene>
    <name evidence="4" type="ORF">TWF694_005677</name>
</gene>
<keyword evidence="1" id="KW-0560">Oxidoreductase</keyword>
<evidence type="ECO:0000259" key="3">
    <source>
        <dbReference type="Pfam" id="PF08240"/>
    </source>
</evidence>
<dbReference type="InterPro" id="IPR036291">
    <property type="entry name" value="NAD(P)-bd_dom_sf"/>
</dbReference>
<evidence type="ECO:0000256" key="1">
    <source>
        <dbReference type="ARBA" id="ARBA00023002"/>
    </source>
</evidence>
<dbReference type="PANTHER" id="PTHR43401:SF5">
    <property type="entry name" value="ALCOHOL DEHYDROGENASE-RELATED"/>
    <property type="match status" value="1"/>
</dbReference>
<dbReference type="InterPro" id="IPR011032">
    <property type="entry name" value="GroES-like_sf"/>
</dbReference>
<dbReference type="InterPro" id="IPR013154">
    <property type="entry name" value="ADH-like_N"/>
</dbReference>
<dbReference type="Gene3D" id="3.40.50.720">
    <property type="entry name" value="NAD(P)-binding Rossmann-like Domain"/>
    <property type="match status" value="1"/>
</dbReference>
<feature type="domain" description="Alcohol dehydrogenase-like N-terminal" evidence="3">
    <location>
        <begin position="48"/>
        <end position="143"/>
    </location>
</feature>
<dbReference type="PANTHER" id="PTHR43401">
    <property type="entry name" value="L-THREONINE 3-DEHYDROGENASE"/>
    <property type="match status" value="1"/>
</dbReference>
<evidence type="ECO:0000259" key="2">
    <source>
        <dbReference type="Pfam" id="PF00107"/>
    </source>
</evidence>
<dbReference type="Gene3D" id="3.90.180.10">
    <property type="entry name" value="Medium-chain alcohol dehydrogenases, catalytic domain"/>
    <property type="match status" value="1"/>
</dbReference>
<reference evidence="4 5" key="1">
    <citation type="submission" date="2019-10" db="EMBL/GenBank/DDBJ databases">
        <authorList>
            <person name="Palmer J.M."/>
        </authorList>
    </citation>
    <scope>NUCLEOTIDE SEQUENCE [LARGE SCALE GENOMIC DNA]</scope>
    <source>
        <strain evidence="4 5">TWF694</strain>
    </source>
</reference>
<dbReference type="GO" id="GO:0016491">
    <property type="term" value="F:oxidoreductase activity"/>
    <property type="evidence" value="ECO:0007669"/>
    <property type="project" value="UniProtKB-KW"/>
</dbReference>
<dbReference type="AlphaFoldDB" id="A0AAV9WTS1"/>
<protein>
    <recommendedName>
        <fullName evidence="6">Alcohol dehydrogenase</fullName>
    </recommendedName>
</protein>
<dbReference type="SUPFAM" id="SSF51735">
    <property type="entry name" value="NAD(P)-binding Rossmann-fold domains"/>
    <property type="match status" value="1"/>
</dbReference>
<evidence type="ECO:0000313" key="4">
    <source>
        <dbReference type="EMBL" id="KAK6524009.1"/>
    </source>
</evidence>
<dbReference type="Proteomes" id="UP001365542">
    <property type="component" value="Unassembled WGS sequence"/>
</dbReference>
<dbReference type="Pfam" id="PF08240">
    <property type="entry name" value="ADH_N"/>
    <property type="match status" value="1"/>
</dbReference>
<name>A0AAV9WTS1_9PEZI</name>
<dbReference type="InterPro" id="IPR013149">
    <property type="entry name" value="ADH-like_C"/>
</dbReference>
<proteinExistence type="predicted"/>
<accession>A0AAV9WTS1</accession>
<sequence>MTNKSVVIHAKGDAFRWSVEDKPIPEAVTGSIVIKILVAPLVQFLGTHYRGGMAFTHDVPMVPGMNAVGRVHSVGNDATALKEGDLVILDPTITARDEPGNQLLQAFMAGITPGANKLANEVWKDGVWAQYARVPTENVYKLDEERLVKEMGYSLADLTLIQTCCVGFGGLSKAGLKPGDTLIVAPATGRFSGATVLVALAMGVSVVAAGRRQDALDELAAAMKENASLLKTVLLTGDAEKDIEAFSKAVGARGADVYIDLSPAAITGTPSYLTAGISNLRHSGTVVLMGGVLGDISLPYFPIMFKNLTIHGRFMYSRDQMLQIIKLAENGRLPLGKRCGVETVADFSLDQLEQALDEAEKYKGWSGIVNIVPNL</sequence>
<feature type="domain" description="Alcohol dehydrogenase-like C-terminal" evidence="2">
    <location>
        <begin position="195"/>
        <end position="329"/>
    </location>
</feature>